<reference evidence="2" key="1">
    <citation type="journal article" date="2019" name="Int. J. Syst. Evol. Microbiol.">
        <title>The Global Catalogue of Microorganisms (GCM) 10K type strain sequencing project: providing services to taxonomists for standard genome sequencing and annotation.</title>
        <authorList>
            <consortium name="The Broad Institute Genomics Platform"/>
            <consortium name="The Broad Institute Genome Sequencing Center for Infectious Disease"/>
            <person name="Wu L."/>
            <person name="Ma J."/>
        </authorList>
    </citation>
    <scope>NUCLEOTIDE SEQUENCE [LARGE SCALE GENOMIC DNA]</scope>
    <source>
        <strain evidence="2">JCM 18127</strain>
    </source>
</reference>
<evidence type="ECO:0000313" key="2">
    <source>
        <dbReference type="Proteomes" id="UP001500621"/>
    </source>
</evidence>
<dbReference type="SUPFAM" id="SSF56529">
    <property type="entry name" value="FAH"/>
    <property type="match status" value="1"/>
</dbReference>
<dbReference type="Proteomes" id="UP001500621">
    <property type="component" value="Unassembled WGS sequence"/>
</dbReference>
<evidence type="ECO:0000313" key="1">
    <source>
        <dbReference type="EMBL" id="GAA4686764.1"/>
    </source>
</evidence>
<dbReference type="EMBL" id="BAABIM010000002">
    <property type="protein sequence ID" value="GAA4686764.1"/>
    <property type="molecule type" value="Genomic_DNA"/>
</dbReference>
<gene>
    <name evidence="1" type="ORF">GCM10023226_25690</name>
</gene>
<dbReference type="InterPro" id="IPR021269">
    <property type="entry name" value="DUF2848"/>
</dbReference>
<protein>
    <submittedName>
        <fullName evidence="1">DUF2848 domain-containing protein</fullName>
    </submittedName>
</protein>
<organism evidence="1 2">
    <name type="scientific">Nocardioides nanhaiensis</name>
    <dbReference type="NCBI Taxonomy" id="1476871"/>
    <lineage>
        <taxon>Bacteria</taxon>
        <taxon>Bacillati</taxon>
        <taxon>Actinomycetota</taxon>
        <taxon>Actinomycetes</taxon>
        <taxon>Propionibacteriales</taxon>
        <taxon>Nocardioidaceae</taxon>
        <taxon>Nocardioides</taxon>
    </lineage>
</organism>
<proteinExistence type="predicted"/>
<comment type="caution">
    <text evidence="1">The sequence shown here is derived from an EMBL/GenBank/DDBJ whole genome shotgun (WGS) entry which is preliminary data.</text>
</comment>
<accession>A0ABP8WEU6</accession>
<sequence length="243" mass="26740">MPFTLEADVVAVDGSTQARSFPVARMYNLGSATRDAQVAVHHQEEVAAAGVRIAFDVPAPRIYPIAPHALTTSDAVEVHGDRTSGEVEIVLVVAEDDVYVGVGSDHTDRDLERVSIVYSKQTCPNVLAPRLWRLSDVVDHWDDCVLESWVDGRPYQRTPTGTFLSPEDLLAVLRERANPPDHGFVLYAGTIVALDGRLDYGSTWSFRLHDPVLDREITHSYELTGLMTEMAEGFRVPLTVDGG</sequence>
<name>A0ABP8WEU6_9ACTN</name>
<dbReference type="Pfam" id="PF11010">
    <property type="entry name" value="DUF2848"/>
    <property type="match status" value="1"/>
</dbReference>
<dbReference type="InterPro" id="IPR036663">
    <property type="entry name" value="Fumarylacetoacetase_C_sf"/>
</dbReference>
<keyword evidence="2" id="KW-1185">Reference proteome</keyword>
<dbReference type="RefSeq" id="WP_345266402.1">
    <property type="nucleotide sequence ID" value="NZ_BAABIM010000002.1"/>
</dbReference>